<evidence type="ECO:0000256" key="1">
    <source>
        <dbReference type="SAM" id="MobiDB-lite"/>
    </source>
</evidence>
<name>A0A2N9BGY2_STRCX</name>
<proteinExistence type="predicted"/>
<dbReference type="EMBL" id="LT963352">
    <property type="protein sequence ID" value="SOR82625.1"/>
    <property type="molecule type" value="Genomic_DNA"/>
</dbReference>
<sequence length="244" mass="26056">MVPGGVTDGTGTRPRPGIGRVGLTFVRPQPVIPVVTTAAATTRTAVTTTAATGSAVPVVVAVVVPVAVVVVVVVIQGPTHRAPHTTFEIPCSVQRIVHEVLRGAHDLAQRMTERCTGIATGHGTYPFREFGRKPIHRPDAYRDREFALPRKEWRGQPTVLILTGGGERKQPFLRFRPIEGARFSGGNERPAHVGLTRGGTPPSRGFGAGVRLHFIANGTDSPKHLQVLFDYRLAGPAGGSSQHQ</sequence>
<dbReference type="AlphaFoldDB" id="A0A2N9BGY2"/>
<keyword evidence="2" id="KW-0812">Transmembrane</keyword>
<protein>
    <submittedName>
        <fullName evidence="3">Uncharacterized protein</fullName>
    </submittedName>
</protein>
<evidence type="ECO:0000313" key="3">
    <source>
        <dbReference type="EMBL" id="SOR82625.1"/>
    </source>
</evidence>
<evidence type="ECO:0000256" key="2">
    <source>
        <dbReference type="SAM" id="Phobius"/>
    </source>
</evidence>
<organism evidence="3 4">
    <name type="scientific">Streptomyces chartreusis NRRL 3882</name>
    <dbReference type="NCBI Taxonomy" id="1079985"/>
    <lineage>
        <taxon>Bacteria</taxon>
        <taxon>Bacillati</taxon>
        <taxon>Actinomycetota</taxon>
        <taxon>Actinomycetes</taxon>
        <taxon>Kitasatosporales</taxon>
        <taxon>Streptomycetaceae</taxon>
        <taxon>Streptomyces</taxon>
    </lineage>
</organism>
<feature type="transmembrane region" description="Helical" evidence="2">
    <location>
        <begin position="55"/>
        <end position="75"/>
    </location>
</feature>
<keyword evidence="2" id="KW-0472">Membrane</keyword>
<feature type="region of interest" description="Disordered" evidence="1">
    <location>
        <begin position="1"/>
        <end position="20"/>
    </location>
</feature>
<dbReference type="Proteomes" id="UP000235464">
    <property type="component" value="Chromosome I"/>
</dbReference>
<keyword evidence="2" id="KW-1133">Transmembrane helix</keyword>
<reference evidence="4" key="1">
    <citation type="submission" date="2017-11" db="EMBL/GenBank/DDBJ databases">
        <authorList>
            <person name="Wibberg D."/>
        </authorList>
    </citation>
    <scope>NUCLEOTIDE SEQUENCE [LARGE SCALE GENOMIC DNA]</scope>
</reference>
<accession>A0A2N9BGY2</accession>
<keyword evidence="4" id="KW-1185">Reference proteome</keyword>
<feature type="region of interest" description="Disordered" evidence="1">
    <location>
        <begin position="181"/>
        <end position="202"/>
    </location>
</feature>
<gene>
    <name evidence="3" type="ORF">SCNRRL3882_6075</name>
</gene>
<evidence type="ECO:0000313" key="4">
    <source>
        <dbReference type="Proteomes" id="UP000235464"/>
    </source>
</evidence>